<dbReference type="EMBL" id="FMCR01000001">
    <property type="protein sequence ID" value="SCE78718.1"/>
    <property type="molecule type" value="Genomic_DNA"/>
</dbReference>
<accession>A0A1C4V3T5</accession>
<dbReference type="RefSeq" id="WP_091396304.1">
    <property type="nucleotide sequence ID" value="NZ_FMCR01000001.1"/>
</dbReference>
<gene>
    <name evidence="3" type="ORF">GA0070561_1642</name>
</gene>
<feature type="transmembrane region" description="Helical" evidence="2">
    <location>
        <begin position="110"/>
        <end position="130"/>
    </location>
</feature>
<evidence type="ECO:0000256" key="2">
    <source>
        <dbReference type="SAM" id="Phobius"/>
    </source>
</evidence>
<name>A0A1C4V3T5_9ACTN</name>
<dbReference type="AlphaFoldDB" id="A0A1C4V3T5"/>
<keyword evidence="2" id="KW-1133">Transmembrane helix</keyword>
<sequence length="313" mass="33378">MSQPTGRGAFVAVVTSVVFGVMANVAASAIDVPDRLKPLVFGATIALGIAVVAFETMRARTPTVAEPERNPKKPQPVATPKKAVTFGKVADPRRPAVARGKTTRPTRSEWAPLLGVASGLLGIAAAFYFFNLSPGARQRLDLMSEAMEINTGMVTTSTRNRHSETLTTGSMDMDGSCFGPHGDAKLEFKPGIVSNYYTIDPGGVVTALIAPLADDNAPTAIETIRKASEECELAGHNARREATDLGGDASVKYYFSGTGGFKDNYNAYVVCSGWFILFKTYGPAAKTDFSAFHGAVFANLDKTMKTKCYKTIE</sequence>
<evidence type="ECO:0000256" key="1">
    <source>
        <dbReference type="SAM" id="MobiDB-lite"/>
    </source>
</evidence>
<feature type="transmembrane region" description="Helical" evidence="2">
    <location>
        <begin position="39"/>
        <end position="57"/>
    </location>
</feature>
<evidence type="ECO:0000313" key="3">
    <source>
        <dbReference type="EMBL" id="SCE78718.1"/>
    </source>
</evidence>
<evidence type="ECO:0000313" key="4">
    <source>
        <dbReference type="Proteomes" id="UP000198864"/>
    </source>
</evidence>
<keyword evidence="2" id="KW-0472">Membrane</keyword>
<keyword evidence="2" id="KW-0812">Transmembrane</keyword>
<reference evidence="3 4" key="1">
    <citation type="submission" date="2016-06" db="EMBL/GenBank/DDBJ databases">
        <authorList>
            <person name="Kjaerup R.B."/>
            <person name="Dalgaard T.S."/>
            <person name="Juul-Madsen H.R."/>
        </authorList>
    </citation>
    <scope>NUCLEOTIDE SEQUENCE [LARGE SCALE GENOMIC DNA]</scope>
    <source>
        <strain evidence="3 4">DSM 44871</strain>
    </source>
</reference>
<organism evidence="3 4">
    <name type="scientific">Micromonospora saelicesensis</name>
    <dbReference type="NCBI Taxonomy" id="285676"/>
    <lineage>
        <taxon>Bacteria</taxon>
        <taxon>Bacillati</taxon>
        <taxon>Actinomycetota</taxon>
        <taxon>Actinomycetes</taxon>
        <taxon>Micromonosporales</taxon>
        <taxon>Micromonosporaceae</taxon>
        <taxon>Micromonospora</taxon>
    </lineage>
</organism>
<feature type="region of interest" description="Disordered" evidence="1">
    <location>
        <begin position="61"/>
        <end position="80"/>
    </location>
</feature>
<protein>
    <submittedName>
        <fullName evidence="3">Uncharacterized protein</fullName>
    </submittedName>
</protein>
<proteinExistence type="predicted"/>
<dbReference type="Proteomes" id="UP000198864">
    <property type="component" value="Unassembled WGS sequence"/>
</dbReference>